<keyword evidence="14" id="KW-0675">Receptor</keyword>
<dbReference type="InterPro" id="IPR023996">
    <property type="entry name" value="TonB-dep_OMP_SusC/RagA"/>
</dbReference>
<comment type="similarity">
    <text evidence="8 9">Belongs to the TonB-dependent receptor family.</text>
</comment>
<feature type="signal peptide" evidence="11">
    <location>
        <begin position="1"/>
        <end position="21"/>
    </location>
</feature>
<evidence type="ECO:0000259" key="12">
    <source>
        <dbReference type="Pfam" id="PF00593"/>
    </source>
</evidence>
<proteinExistence type="inferred from homology"/>
<keyword evidence="3 8" id="KW-1134">Transmembrane beta strand</keyword>
<name>A0A4V5NY18_9SPHI</name>
<dbReference type="AlphaFoldDB" id="A0A4V5NY18"/>
<reference evidence="14 15" key="1">
    <citation type="submission" date="2019-04" db="EMBL/GenBank/DDBJ databases">
        <title>Pedobacter sp. AR-3-17 sp. nov., isolated from Arctic soil.</title>
        <authorList>
            <person name="Dahal R.H."/>
            <person name="Kim D.-U."/>
        </authorList>
    </citation>
    <scope>NUCLEOTIDE SEQUENCE [LARGE SCALE GENOMIC DNA]</scope>
    <source>
        <strain evidence="14 15">AR-3-17</strain>
    </source>
</reference>
<dbReference type="Gene3D" id="2.40.170.20">
    <property type="entry name" value="TonB-dependent receptor, beta-barrel domain"/>
    <property type="match status" value="1"/>
</dbReference>
<feature type="chain" id="PRO_5020642634" evidence="11">
    <location>
        <begin position="22"/>
        <end position="1062"/>
    </location>
</feature>
<evidence type="ECO:0000256" key="8">
    <source>
        <dbReference type="PROSITE-ProRule" id="PRU01360"/>
    </source>
</evidence>
<evidence type="ECO:0000256" key="1">
    <source>
        <dbReference type="ARBA" id="ARBA00004571"/>
    </source>
</evidence>
<keyword evidence="6 8" id="KW-0472">Membrane</keyword>
<evidence type="ECO:0000256" key="9">
    <source>
        <dbReference type="RuleBase" id="RU003357"/>
    </source>
</evidence>
<gene>
    <name evidence="14" type="ORF">FA046_02190</name>
</gene>
<evidence type="ECO:0000256" key="2">
    <source>
        <dbReference type="ARBA" id="ARBA00022448"/>
    </source>
</evidence>
<dbReference type="Proteomes" id="UP000308181">
    <property type="component" value="Unassembled WGS sequence"/>
</dbReference>
<feature type="region of interest" description="Disordered" evidence="10">
    <location>
        <begin position="555"/>
        <end position="574"/>
    </location>
</feature>
<comment type="caution">
    <text evidence="14">The sequence shown here is derived from an EMBL/GenBank/DDBJ whole genome shotgun (WGS) entry which is preliminary data.</text>
</comment>
<dbReference type="RefSeq" id="WP_136824719.1">
    <property type="nucleotide sequence ID" value="NZ_SWBP01000001.1"/>
</dbReference>
<dbReference type="OrthoDB" id="9768177at2"/>
<dbReference type="InterPro" id="IPR037066">
    <property type="entry name" value="Plug_dom_sf"/>
</dbReference>
<dbReference type="Pfam" id="PF00593">
    <property type="entry name" value="TonB_dep_Rec_b-barrel"/>
    <property type="match status" value="1"/>
</dbReference>
<dbReference type="NCBIfam" id="TIGR04057">
    <property type="entry name" value="SusC_RagA_signa"/>
    <property type="match status" value="1"/>
</dbReference>
<dbReference type="InterPro" id="IPR000531">
    <property type="entry name" value="Beta-barrel_TonB"/>
</dbReference>
<keyword evidence="15" id="KW-1185">Reference proteome</keyword>
<dbReference type="Gene3D" id="2.170.130.10">
    <property type="entry name" value="TonB-dependent receptor, plug domain"/>
    <property type="match status" value="1"/>
</dbReference>
<feature type="domain" description="TonB-dependent receptor plug" evidence="13">
    <location>
        <begin position="116"/>
        <end position="222"/>
    </location>
</feature>
<dbReference type="InterPro" id="IPR023997">
    <property type="entry name" value="TonB-dep_OMP_SusC/RagA_CS"/>
</dbReference>
<keyword evidence="2 8" id="KW-0813">Transport</keyword>
<dbReference type="PROSITE" id="PS52016">
    <property type="entry name" value="TONB_DEPENDENT_REC_3"/>
    <property type="match status" value="1"/>
</dbReference>
<dbReference type="Gene3D" id="2.60.40.1120">
    <property type="entry name" value="Carboxypeptidase-like, regulatory domain"/>
    <property type="match status" value="1"/>
</dbReference>
<evidence type="ECO:0000256" key="3">
    <source>
        <dbReference type="ARBA" id="ARBA00022452"/>
    </source>
</evidence>
<evidence type="ECO:0000256" key="4">
    <source>
        <dbReference type="ARBA" id="ARBA00022692"/>
    </source>
</evidence>
<feature type="domain" description="TonB-dependent receptor-like beta-barrel" evidence="12">
    <location>
        <begin position="409"/>
        <end position="1018"/>
    </location>
</feature>
<sequence>MIKKILLLFTLCFVLQDFVQAQTKQIKGKVRDDKGESLIGVAVSVKNSSQGTQTNVNGDYSISVSNGNAVLVFRYIGYKTQEVVITDQTTINVTLLSDAQELQEVVAIGYATVNRSDLTGPVSSVGAKQLRDIPLTNAAEALTGKLAGVQVTTSEGAPGAEVQIRVRGGGSITQDNSPIFIVDGVQVENALSVLSPQDIQSVDVLKDASTTAIYGARGANGVVIITTKSGKPGKTIVSYNGSVGFRELSKKIDVLNPYDFVLWQYERSRSSQTDIDAFARNYGSTFDTLSVYKNIPAVNWQEEVFGRSAFYQNHNVAISGGSESTTFNLSLTANDEQGLLLESGFKRYLANFKLDHKASSKLRVGLTARYLSQEVQGAGTTSSGTRTTNRLRHSIIYRPFELANAPQIDQSDEDYYLNSNQIQNPVNLTRAEYRNAPTTGTNISGYLSYQIVKGLTFKTTAGFDNTNVRQELFFSKITPTARNFGTLPVASLAIQTNGTFNNSNTLQFVKNGIKKLHDIDLLIGQETYETLSKGSTVETRYFPADISAEKALSNLGLGSPPTGSTQPRPTSFENPPNRILSFFGRANYSFNKKILASVAVRADRSTKFKYEKGLLVFPSGTVAYRFSNEKFMENIKFINDAKVRVGYGVAGNNRIGDLLYQQLYGVTGEYALSHTVLPGFAPSALANEDLQWERSVSQNIGLDLSFLNNRIQFTADAYLNRGNDLLLSAAIPPTTGYTSQLQNVGSTTNRGLEFQLNATAINTKNVNWTSSFNIAFNRNRVENLGAIREQTRSAGWQGSDGADDYLVKVGQPIGLMYGFVTDGFYKVDDFNYAAGVYTLKTGMANNTSLFGNPQPGSLKFKDIDGDGLVTLDKDRTVLGNANAKFTGGWNNQVSYKNFDMSVFVNFVVGNDVYNANRIEWTNGSFLNLNLLSEMKDRFTNINSTGQVVTDPVELTTLNANAKIWSPVRNQRYYLHSYAIEDGSFLRINNLTFGYTIPKTVLQKVKIANLRLYATVNNLATITKYTGFDPEISTRRSDPLTQGVDFAGYPRAKTWVFGTNISF</sequence>
<evidence type="ECO:0000259" key="13">
    <source>
        <dbReference type="Pfam" id="PF07715"/>
    </source>
</evidence>
<dbReference type="Pfam" id="PF13715">
    <property type="entry name" value="CarbopepD_reg_2"/>
    <property type="match status" value="1"/>
</dbReference>
<dbReference type="InterPro" id="IPR008969">
    <property type="entry name" value="CarboxyPept-like_regulatory"/>
</dbReference>
<accession>A0A4V5NY18</accession>
<keyword evidence="7 8" id="KW-0998">Cell outer membrane</keyword>
<evidence type="ECO:0000313" key="15">
    <source>
        <dbReference type="Proteomes" id="UP000308181"/>
    </source>
</evidence>
<evidence type="ECO:0000313" key="14">
    <source>
        <dbReference type="EMBL" id="TKC00511.1"/>
    </source>
</evidence>
<dbReference type="InterPro" id="IPR036942">
    <property type="entry name" value="Beta-barrel_TonB_sf"/>
</dbReference>
<dbReference type="NCBIfam" id="TIGR04056">
    <property type="entry name" value="OMP_RagA_SusC"/>
    <property type="match status" value="1"/>
</dbReference>
<dbReference type="SUPFAM" id="SSF56935">
    <property type="entry name" value="Porins"/>
    <property type="match status" value="1"/>
</dbReference>
<evidence type="ECO:0000256" key="10">
    <source>
        <dbReference type="SAM" id="MobiDB-lite"/>
    </source>
</evidence>
<dbReference type="FunFam" id="2.170.130.10:FF:000008">
    <property type="entry name" value="SusC/RagA family TonB-linked outer membrane protein"/>
    <property type="match status" value="1"/>
</dbReference>
<dbReference type="GO" id="GO:0009279">
    <property type="term" value="C:cell outer membrane"/>
    <property type="evidence" value="ECO:0007669"/>
    <property type="project" value="UniProtKB-SubCell"/>
</dbReference>
<evidence type="ECO:0000256" key="11">
    <source>
        <dbReference type="SAM" id="SignalP"/>
    </source>
</evidence>
<feature type="compositionally biased region" description="Polar residues" evidence="10">
    <location>
        <begin position="561"/>
        <end position="574"/>
    </location>
</feature>
<dbReference type="InterPro" id="IPR012910">
    <property type="entry name" value="Plug_dom"/>
</dbReference>
<organism evidence="14 15">
    <name type="scientific">Pedobacter cryophilus</name>
    <dbReference type="NCBI Taxonomy" id="2571271"/>
    <lineage>
        <taxon>Bacteria</taxon>
        <taxon>Pseudomonadati</taxon>
        <taxon>Bacteroidota</taxon>
        <taxon>Sphingobacteriia</taxon>
        <taxon>Sphingobacteriales</taxon>
        <taxon>Sphingobacteriaceae</taxon>
        <taxon>Pedobacter</taxon>
    </lineage>
</organism>
<keyword evidence="4 8" id="KW-0812">Transmembrane</keyword>
<dbReference type="Pfam" id="PF07715">
    <property type="entry name" value="Plug"/>
    <property type="match status" value="1"/>
</dbReference>
<dbReference type="SUPFAM" id="SSF49464">
    <property type="entry name" value="Carboxypeptidase regulatory domain-like"/>
    <property type="match status" value="1"/>
</dbReference>
<comment type="subcellular location">
    <subcellularLocation>
        <location evidence="1 8">Cell outer membrane</location>
        <topology evidence="1 8">Multi-pass membrane protein</topology>
    </subcellularLocation>
</comment>
<keyword evidence="5 9" id="KW-0798">TonB box</keyword>
<evidence type="ECO:0000256" key="7">
    <source>
        <dbReference type="ARBA" id="ARBA00023237"/>
    </source>
</evidence>
<protein>
    <submittedName>
        <fullName evidence="14">TonB-dependent receptor</fullName>
    </submittedName>
</protein>
<dbReference type="EMBL" id="SWBP01000001">
    <property type="protein sequence ID" value="TKC00511.1"/>
    <property type="molecule type" value="Genomic_DNA"/>
</dbReference>
<evidence type="ECO:0000256" key="5">
    <source>
        <dbReference type="ARBA" id="ARBA00023077"/>
    </source>
</evidence>
<dbReference type="InterPro" id="IPR039426">
    <property type="entry name" value="TonB-dep_rcpt-like"/>
</dbReference>
<evidence type="ECO:0000256" key="6">
    <source>
        <dbReference type="ARBA" id="ARBA00023136"/>
    </source>
</evidence>
<keyword evidence="11" id="KW-0732">Signal</keyword>